<evidence type="ECO:0000313" key="1">
    <source>
        <dbReference type="EMBL" id="EYF00119.1"/>
    </source>
</evidence>
<keyword evidence="2" id="KW-1185">Reference proteome</keyword>
<protein>
    <submittedName>
        <fullName evidence="1">Uncharacterized protein</fullName>
    </submittedName>
</protein>
<accession>A0A017ST45</accession>
<sequence length="43" mass="4930">MRGEVGRMGRRDSALPHLKLRRRQRRHIAPATSCLAMAEALFL</sequence>
<name>A0A017ST45_9BACT</name>
<organism evidence="1 2">
    <name type="scientific">Chondromyces apiculatus DSM 436</name>
    <dbReference type="NCBI Taxonomy" id="1192034"/>
    <lineage>
        <taxon>Bacteria</taxon>
        <taxon>Pseudomonadati</taxon>
        <taxon>Myxococcota</taxon>
        <taxon>Polyangia</taxon>
        <taxon>Polyangiales</taxon>
        <taxon>Polyangiaceae</taxon>
        <taxon>Chondromyces</taxon>
    </lineage>
</organism>
<dbReference type="Proteomes" id="UP000019678">
    <property type="component" value="Unassembled WGS sequence"/>
</dbReference>
<comment type="caution">
    <text evidence="1">The sequence shown here is derived from an EMBL/GenBank/DDBJ whole genome shotgun (WGS) entry which is preliminary data.</text>
</comment>
<dbReference type="EMBL" id="ASRX01000131">
    <property type="protein sequence ID" value="EYF00119.1"/>
    <property type="molecule type" value="Genomic_DNA"/>
</dbReference>
<dbReference type="AlphaFoldDB" id="A0A017ST45"/>
<proteinExistence type="predicted"/>
<reference evidence="1 2" key="1">
    <citation type="submission" date="2013-05" db="EMBL/GenBank/DDBJ databases">
        <title>Genome assembly of Chondromyces apiculatus DSM 436.</title>
        <authorList>
            <person name="Sharma G."/>
            <person name="Khatri I."/>
            <person name="Kaur C."/>
            <person name="Mayilraj S."/>
            <person name="Subramanian S."/>
        </authorList>
    </citation>
    <scope>NUCLEOTIDE SEQUENCE [LARGE SCALE GENOMIC DNA]</scope>
    <source>
        <strain evidence="1 2">DSM 436</strain>
    </source>
</reference>
<gene>
    <name evidence="1" type="ORF">CAP_1341</name>
</gene>
<evidence type="ECO:0000313" key="2">
    <source>
        <dbReference type="Proteomes" id="UP000019678"/>
    </source>
</evidence>